<feature type="domain" description="Ribosomal eL28/Mak16" evidence="5">
    <location>
        <begin position="10"/>
        <end position="122"/>
    </location>
</feature>
<feature type="compositionally biased region" description="Polar residues" evidence="4">
    <location>
        <begin position="36"/>
        <end position="48"/>
    </location>
</feature>
<dbReference type="InterPro" id="IPR029004">
    <property type="entry name" value="Ribosomal_eL28/Mak16"/>
</dbReference>
<comment type="similarity">
    <text evidence="1">Belongs to the eukaryotic ribosomal protein eL28 family.</text>
</comment>
<dbReference type="GO" id="GO:0006412">
    <property type="term" value="P:translation"/>
    <property type="evidence" value="ECO:0007669"/>
    <property type="project" value="InterPro"/>
</dbReference>
<dbReference type="Pfam" id="PF01778">
    <property type="entry name" value="Ribosomal_L28e"/>
    <property type="match status" value="1"/>
</dbReference>
<dbReference type="EMBL" id="KV454482">
    <property type="protein sequence ID" value="ODV60581.1"/>
    <property type="molecule type" value="Genomic_DNA"/>
</dbReference>
<protein>
    <submittedName>
        <fullName evidence="6">Ribosomal protein L28e</fullName>
    </submittedName>
</protein>
<keyword evidence="2 6" id="KW-0689">Ribosomal protein</keyword>
<keyword evidence="3" id="KW-0687">Ribonucleoprotein</keyword>
<dbReference type="PANTHER" id="PTHR10544">
    <property type="entry name" value="60S RIBOSOMAL PROTEIN L28"/>
    <property type="match status" value="1"/>
</dbReference>
<sequence length="136" mass="15218">MAYSNVSNDLIWEITKNQSAFLVKRGNFTFSKDPLNVTNKNSRTSSGLANDKAVGVSEVDDRITLKTRTQKSSNKPSQSVYTQSFKSGKSSRRVALAVSNTVKGYREDLRVVAVKKASQYSRAKTQRKTYEAKSRK</sequence>
<dbReference type="GO" id="GO:0003735">
    <property type="term" value="F:structural constituent of ribosome"/>
    <property type="evidence" value="ECO:0007669"/>
    <property type="project" value="InterPro"/>
</dbReference>
<feature type="region of interest" description="Disordered" evidence="4">
    <location>
        <begin position="62"/>
        <end position="92"/>
    </location>
</feature>
<feature type="region of interest" description="Disordered" evidence="4">
    <location>
        <begin position="117"/>
        <end position="136"/>
    </location>
</feature>
<dbReference type="Gene3D" id="3.30.390.110">
    <property type="match status" value="1"/>
</dbReference>
<dbReference type="GeneID" id="30968613"/>
<gene>
    <name evidence="6" type="ORF">ASCRUDRAFT_8776</name>
</gene>
<dbReference type="GO" id="GO:1990904">
    <property type="term" value="C:ribonucleoprotein complex"/>
    <property type="evidence" value="ECO:0007669"/>
    <property type="project" value="UniProtKB-KW"/>
</dbReference>
<organism evidence="6 7">
    <name type="scientific">Ascoidea rubescens DSM 1968</name>
    <dbReference type="NCBI Taxonomy" id="1344418"/>
    <lineage>
        <taxon>Eukaryota</taxon>
        <taxon>Fungi</taxon>
        <taxon>Dikarya</taxon>
        <taxon>Ascomycota</taxon>
        <taxon>Saccharomycotina</taxon>
        <taxon>Saccharomycetes</taxon>
        <taxon>Ascoideaceae</taxon>
        <taxon>Ascoidea</taxon>
    </lineage>
</organism>
<feature type="compositionally biased region" description="Polar residues" evidence="4">
    <location>
        <begin position="66"/>
        <end position="88"/>
    </location>
</feature>
<evidence type="ECO:0000313" key="6">
    <source>
        <dbReference type="EMBL" id="ODV60581.1"/>
    </source>
</evidence>
<reference evidence="7" key="1">
    <citation type="submission" date="2016-05" db="EMBL/GenBank/DDBJ databases">
        <title>Comparative genomics of biotechnologically important yeasts.</title>
        <authorList>
            <consortium name="DOE Joint Genome Institute"/>
            <person name="Riley R."/>
            <person name="Haridas S."/>
            <person name="Wolfe K.H."/>
            <person name="Lopes M.R."/>
            <person name="Hittinger C.T."/>
            <person name="Goker M."/>
            <person name="Salamov A."/>
            <person name="Wisecaver J."/>
            <person name="Long T.M."/>
            <person name="Aerts A.L."/>
            <person name="Barry K."/>
            <person name="Choi C."/>
            <person name="Clum A."/>
            <person name="Coughlan A.Y."/>
            <person name="Deshpande S."/>
            <person name="Douglass A.P."/>
            <person name="Hanson S.J."/>
            <person name="Klenk H.-P."/>
            <person name="Labutti K."/>
            <person name="Lapidus A."/>
            <person name="Lindquist E."/>
            <person name="Lipzen A."/>
            <person name="Meier-Kolthoff J.P."/>
            <person name="Ohm R.A."/>
            <person name="Otillar R.P."/>
            <person name="Pangilinan J."/>
            <person name="Peng Y."/>
            <person name="Rokas A."/>
            <person name="Rosa C.A."/>
            <person name="Scheuner C."/>
            <person name="Sibirny A.A."/>
            <person name="Slot J.C."/>
            <person name="Stielow J.B."/>
            <person name="Sun H."/>
            <person name="Kurtzman C.P."/>
            <person name="Blackwell M."/>
            <person name="Grigoriev I.V."/>
            <person name="Jeffries T.W."/>
        </authorList>
    </citation>
    <scope>NUCLEOTIDE SEQUENCE [LARGE SCALE GENOMIC DNA]</scope>
    <source>
        <strain evidence="7">DSM 1968</strain>
    </source>
</reference>
<dbReference type="GO" id="GO:0005840">
    <property type="term" value="C:ribosome"/>
    <property type="evidence" value="ECO:0007669"/>
    <property type="project" value="UniProtKB-KW"/>
</dbReference>
<evidence type="ECO:0000313" key="7">
    <source>
        <dbReference type="Proteomes" id="UP000095038"/>
    </source>
</evidence>
<dbReference type="STRING" id="1344418.A0A1D2VFZ7"/>
<proteinExistence type="inferred from homology"/>
<keyword evidence="7" id="KW-1185">Reference proteome</keyword>
<evidence type="ECO:0000256" key="1">
    <source>
        <dbReference type="ARBA" id="ARBA00007926"/>
    </source>
</evidence>
<dbReference type="InterPro" id="IPR002672">
    <property type="entry name" value="Ribosomal_eL28"/>
</dbReference>
<dbReference type="Proteomes" id="UP000095038">
    <property type="component" value="Unassembled WGS sequence"/>
</dbReference>
<accession>A0A1D2VFZ7</accession>
<dbReference type="InParanoid" id="A0A1D2VFZ7"/>
<evidence type="ECO:0000259" key="5">
    <source>
        <dbReference type="Pfam" id="PF01778"/>
    </source>
</evidence>
<name>A0A1D2VFZ7_9ASCO</name>
<evidence type="ECO:0000256" key="4">
    <source>
        <dbReference type="SAM" id="MobiDB-lite"/>
    </source>
</evidence>
<evidence type="ECO:0000256" key="3">
    <source>
        <dbReference type="ARBA" id="ARBA00023274"/>
    </source>
</evidence>
<dbReference type="RefSeq" id="XP_020046888.1">
    <property type="nucleotide sequence ID" value="XM_020194977.1"/>
</dbReference>
<dbReference type="OrthoDB" id="338850at2759"/>
<feature type="region of interest" description="Disordered" evidence="4">
    <location>
        <begin position="33"/>
        <end position="52"/>
    </location>
</feature>
<dbReference type="AlphaFoldDB" id="A0A1D2VFZ7"/>
<evidence type="ECO:0000256" key="2">
    <source>
        <dbReference type="ARBA" id="ARBA00022980"/>
    </source>
</evidence>